<gene>
    <name evidence="1" type="ORF">PMAYCL1PPCAC_27336</name>
    <name evidence="2" type="ORF">PMAYCL1PPCAC_27338</name>
</gene>
<organism evidence="1 3">
    <name type="scientific">Pristionchus mayeri</name>
    <dbReference type="NCBI Taxonomy" id="1317129"/>
    <lineage>
        <taxon>Eukaryota</taxon>
        <taxon>Metazoa</taxon>
        <taxon>Ecdysozoa</taxon>
        <taxon>Nematoda</taxon>
        <taxon>Chromadorea</taxon>
        <taxon>Rhabditida</taxon>
        <taxon>Rhabditina</taxon>
        <taxon>Diplogasteromorpha</taxon>
        <taxon>Diplogasteroidea</taxon>
        <taxon>Neodiplogasteridae</taxon>
        <taxon>Pristionchus</taxon>
    </lineage>
</organism>
<dbReference type="AlphaFoldDB" id="A0AAN5D5C4"/>
<sequence>MAGSEIVDELLRKFPTLDKNVCFSTLCLQLTNDIPFRNGYVVQFNDYQLRIVHQSREYEDDDWN</sequence>
<proteinExistence type="predicted"/>
<comment type="caution">
    <text evidence="1">The sequence shown here is derived from an EMBL/GenBank/DDBJ whole genome shotgun (WGS) entry which is preliminary data.</text>
</comment>
<evidence type="ECO:0000313" key="3">
    <source>
        <dbReference type="Proteomes" id="UP001328107"/>
    </source>
</evidence>
<name>A0AAN5D5C4_9BILA</name>
<reference evidence="3" key="1">
    <citation type="submission" date="2022-10" db="EMBL/GenBank/DDBJ databases">
        <title>Genome assembly of Pristionchus species.</title>
        <authorList>
            <person name="Yoshida K."/>
            <person name="Sommer R.J."/>
        </authorList>
    </citation>
    <scope>NUCLEOTIDE SEQUENCE [LARGE SCALE GENOMIC DNA]</scope>
    <source>
        <strain evidence="2 3">RS5460</strain>
    </source>
</reference>
<accession>A0AAN5D5C4</accession>
<keyword evidence="3" id="KW-1185">Reference proteome</keyword>
<reference evidence="1" key="2">
    <citation type="submission" date="2023-06" db="EMBL/GenBank/DDBJ databases">
        <title>Genome assembly of Pristionchus species.</title>
        <authorList>
            <person name="Yoshida K."/>
            <person name="Sommer R.J."/>
        </authorList>
    </citation>
    <scope>NUCLEOTIDE SEQUENCE</scope>
    <source>
        <strain evidence="1 3">RS5460</strain>
    </source>
</reference>
<dbReference type="EMBL" id="BTRK01000006">
    <property type="protein sequence ID" value="GMR57143.1"/>
    <property type="molecule type" value="Genomic_DNA"/>
</dbReference>
<dbReference type="EMBL" id="BTRK01000006">
    <property type="protein sequence ID" value="GMR57141.1"/>
    <property type="molecule type" value="Genomic_DNA"/>
</dbReference>
<dbReference type="Proteomes" id="UP001328107">
    <property type="component" value="Unassembled WGS sequence"/>
</dbReference>
<protein>
    <submittedName>
        <fullName evidence="1">Uncharacterized protein</fullName>
    </submittedName>
</protein>
<evidence type="ECO:0000313" key="1">
    <source>
        <dbReference type="EMBL" id="GMR57141.1"/>
    </source>
</evidence>
<evidence type="ECO:0000313" key="2">
    <source>
        <dbReference type="EMBL" id="GMR57143.1"/>
    </source>
</evidence>